<dbReference type="PANTHER" id="PTHR34219:SF3">
    <property type="entry name" value="BLL7967 PROTEIN"/>
    <property type="match status" value="1"/>
</dbReference>
<name>A0A1J0AFS2_9CYAN</name>
<evidence type="ECO:0000313" key="3">
    <source>
        <dbReference type="Proteomes" id="UP000180235"/>
    </source>
</evidence>
<dbReference type="Pfam" id="PF03929">
    <property type="entry name" value="PepSY_TM"/>
    <property type="match status" value="1"/>
</dbReference>
<organism evidence="2 3">
    <name type="scientific">Gloeomargarita lithophora Alchichica-D10</name>
    <dbReference type="NCBI Taxonomy" id="1188229"/>
    <lineage>
        <taxon>Bacteria</taxon>
        <taxon>Bacillati</taxon>
        <taxon>Cyanobacteriota</taxon>
        <taxon>Cyanophyceae</taxon>
        <taxon>Gloeomargaritales</taxon>
        <taxon>Gloeomargaritaceae</taxon>
        <taxon>Gloeomargarita</taxon>
    </lineage>
</organism>
<protein>
    <recommendedName>
        <fullName evidence="4">PepSY domain-containing protein</fullName>
    </recommendedName>
</protein>
<keyword evidence="1" id="KW-1133">Transmembrane helix</keyword>
<dbReference type="STRING" id="1188229.GlitD10_2431"/>
<keyword evidence="3" id="KW-1185">Reference proteome</keyword>
<dbReference type="OrthoDB" id="9776609at2"/>
<dbReference type="InterPro" id="IPR005625">
    <property type="entry name" value="PepSY-ass_TM"/>
</dbReference>
<proteinExistence type="predicted"/>
<feature type="transmembrane region" description="Helical" evidence="1">
    <location>
        <begin position="21"/>
        <end position="43"/>
    </location>
</feature>
<gene>
    <name evidence="2" type="ORF">GlitD10_2431</name>
</gene>
<dbReference type="KEGG" id="glt:GlitD10_2431"/>
<accession>A0A1J0AFS2</accession>
<dbReference type="EMBL" id="CP017675">
    <property type="protein sequence ID" value="APB34767.1"/>
    <property type="molecule type" value="Genomic_DNA"/>
</dbReference>
<evidence type="ECO:0000256" key="1">
    <source>
        <dbReference type="SAM" id="Phobius"/>
    </source>
</evidence>
<keyword evidence="1" id="KW-0812">Transmembrane</keyword>
<reference evidence="2 3" key="1">
    <citation type="submission" date="2016-10" db="EMBL/GenBank/DDBJ databases">
        <title>Description of Gloeomargarita lithophora gen. nov., sp. nov., a thylakoid-bearing basal-branching cyanobacterium with intracellular carbonates, and proposal for Gloeomargaritales ord. nov.</title>
        <authorList>
            <person name="Moreira D."/>
            <person name="Tavera R."/>
            <person name="Benzerara K."/>
            <person name="Skouri-Panet F."/>
            <person name="Couradeau E."/>
            <person name="Gerard E."/>
            <person name="Loussert C."/>
            <person name="Novelo E."/>
            <person name="Zivanovic Y."/>
            <person name="Lopez-Garcia P."/>
        </authorList>
    </citation>
    <scope>NUCLEOTIDE SEQUENCE [LARGE SCALE GENOMIC DNA]</scope>
    <source>
        <strain evidence="2 3">D10</strain>
    </source>
</reference>
<dbReference type="Proteomes" id="UP000180235">
    <property type="component" value="Chromosome"/>
</dbReference>
<dbReference type="PANTHER" id="PTHR34219">
    <property type="entry name" value="IRON-REGULATED INNER MEMBRANE PROTEIN-RELATED"/>
    <property type="match status" value="1"/>
</dbReference>
<sequence>MKIPTVSARKLRSLAFHSHRWLGLVGGLLLCIAGLTGAVLVFWHEIDHWVIAQRFGQVIRIGEPVAVAAIADRIKSAYSNPTQLALACVP</sequence>
<evidence type="ECO:0008006" key="4">
    <source>
        <dbReference type="Google" id="ProtNLM"/>
    </source>
</evidence>
<evidence type="ECO:0000313" key="2">
    <source>
        <dbReference type="EMBL" id="APB34767.1"/>
    </source>
</evidence>
<dbReference type="RefSeq" id="WP_071455158.1">
    <property type="nucleotide sequence ID" value="NZ_CP017675.1"/>
</dbReference>
<dbReference type="AlphaFoldDB" id="A0A1J0AFS2"/>
<keyword evidence="1" id="KW-0472">Membrane</keyword>